<feature type="compositionally biased region" description="Gly residues" evidence="7">
    <location>
        <begin position="186"/>
        <end position="195"/>
    </location>
</feature>
<accession>A0ABD3AFS3</accession>
<comment type="similarity">
    <text evidence="2">Belongs to the PPR family. PCMP-H subfamily.</text>
</comment>
<feature type="compositionally biased region" description="Polar residues" evidence="7">
    <location>
        <begin position="232"/>
        <end position="241"/>
    </location>
</feature>
<evidence type="ECO:0000256" key="5">
    <source>
        <dbReference type="ARBA" id="ARBA00023128"/>
    </source>
</evidence>
<dbReference type="InterPro" id="IPR002885">
    <property type="entry name" value="PPR_rpt"/>
</dbReference>
<dbReference type="FunFam" id="1.25.40.10:FF:000503">
    <property type="entry name" value="Pentatricopeptide repeat-containing protein, mitochondrial"/>
    <property type="match status" value="1"/>
</dbReference>
<keyword evidence="4" id="KW-0809">Transit peptide</keyword>
<dbReference type="EMBL" id="JBJUIK010000004">
    <property type="protein sequence ID" value="KAL3528513.1"/>
    <property type="molecule type" value="Genomic_DNA"/>
</dbReference>
<dbReference type="PROSITE" id="PS51375">
    <property type="entry name" value="PPR"/>
    <property type="match status" value="1"/>
</dbReference>
<organism evidence="9 10">
    <name type="scientific">Cinchona calisaya</name>
    <dbReference type="NCBI Taxonomy" id="153742"/>
    <lineage>
        <taxon>Eukaryota</taxon>
        <taxon>Viridiplantae</taxon>
        <taxon>Streptophyta</taxon>
        <taxon>Embryophyta</taxon>
        <taxon>Tracheophyta</taxon>
        <taxon>Spermatophyta</taxon>
        <taxon>Magnoliopsida</taxon>
        <taxon>eudicotyledons</taxon>
        <taxon>Gunneridae</taxon>
        <taxon>Pentapetalae</taxon>
        <taxon>asterids</taxon>
        <taxon>lamiids</taxon>
        <taxon>Gentianales</taxon>
        <taxon>Rubiaceae</taxon>
        <taxon>Cinchonoideae</taxon>
        <taxon>Cinchoneae</taxon>
        <taxon>Cinchona</taxon>
    </lineage>
</organism>
<gene>
    <name evidence="9" type="ORF">ACH5RR_007835</name>
</gene>
<comment type="caution">
    <text evidence="9">The sequence shown here is derived from an EMBL/GenBank/DDBJ whole genome shotgun (WGS) entry which is preliminary data.</text>
</comment>
<name>A0ABD3AFS3_9GENT</name>
<reference evidence="9 10" key="1">
    <citation type="submission" date="2024-11" db="EMBL/GenBank/DDBJ databases">
        <title>A near-complete genome assembly of Cinchona calisaya.</title>
        <authorList>
            <person name="Lian D.C."/>
            <person name="Zhao X.W."/>
            <person name="Wei L."/>
        </authorList>
    </citation>
    <scope>NUCLEOTIDE SEQUENCE [LARGE SCALE GENOMIC DNA]</scope>
    <source>
        <tissue evidence="9">Nenye</tissue>
    </source>
</reference>
<protein>
    <recommendedName>
        <fullName evidence="8">DYW domain-containing protein</fullName>
    </recommendedName>
</protein>
<evidence type="ECO:0000256" key="2">
    <source>
        <dbReference type="ARBA" id="ARBA00006643"/>
    </source>
</evidence>
<evidence type="ECO:0000256" key="1">
    <source>
        <dbReference type="ARBA" id="ARBA00004173"/>
    </source>
</evidence>
<keyword evidence="10" id="KW-1185">Reference proteome</keyword>
<dbReference type="InterPro" id="IPR032867">
    <property type="entry name" value="DYW_dom"/>
</dbReference>
<dbReference type="PANTHER" id="PTHR47926:SF353">
    <property type="entry name" value="DYW DOMAIN-CONTAINING PROTEIN"/>
    <property type="match status" value="1"/>
</dbReference>
<sequence>MAASLHLKSILRRGGGGGGRSPNIFFINNHHRSVLDNAGGAVTSVRSSSIRSSSSSFISKVGSIKISSVPTSFVFLRNFNTGTSHMPAPVAQENYQTPGRHNEVNQNHGGRGYPNYGNPHPNPSPPTVAYHGQGYSEPYPHQGGSGGDGRGFNHFSHNVNPNARQNYPLPPPPSQHGNAVPNQNMGFGGGGGGGFQQNQRNYPQNPSVPYGSQNYPNQHEAYPRNAGPLPPNQSYSNRNQGGLTGVDQQWNNQNNYQGYQDQNQNQWKLSQSVRFNQQEIQNRADPQSHIQGQQVVTEESAPLTIVDLKRLCEEGNVTEALKLMEEGITADVHCFNLLFELCIKSKKYGDAKNVHDYFLRSTCRTDLSLNNKVLEMYINCGSMVDARRVFDFMRDRNMASWNLMINGYALNGLGDDGLAIFEQMRKLGLQPDELTFLAVLDACASADAVDEGFLHFESMKTEYGIEPGIEHYMGLLGVLGKCGHLTEAEEYIAKLPFEPTAAFWEALMNYARIHGDIDLEDHAEELMVSLDLSKAIVNKIPTPPPKKQSAINMLEGRNRIIEFRNPTLYKDDEKLREAMKQQAYVPDTRYVLHDIDQEAKEQALLYHSERLAIAYGLIMTPARTPLRIIKNLRVCGDCHNAIKIMSRIVGRELIVRDNKRFHHFKDGKCSCGDYW</sequence>
<feature type="domain" description="DYW" evidence="8">
    <location>
        <begin position="584"/>
        <end position="675"/>
    </location>
</feature>
<evidence type="ECO:0000256" key="4">
    <source>
        <dbReference type="ARBA" id="ARBA00022946"/>
    </source>
</evidence>
<evidence type="ECO:0000313" key="10">
    <source>
        <dbReference type="Proteomes" id="UP001630127"/>
    </source>
</evidence>
<evidence type="ECO:0000259" key="8">
    <source>
        <dbReference type="Pfam" id="PF14432"/>
    </source>
</evidence>
<dbReference type="Pfam" id="PF13041">
    <property type="entry name" value="PPR_2"/>
    <property type="match status" value="1"/>
</dbReference>
<feature type="repeat" description="PPR" evidence="6">
    <location>
        <begin position="397"/>
        <end position="431"/>
    </location>
</feature>
<dbReference type="PANTHER" id="PTHR47926">
    <property type="entry name" value="PENTATRICOPEPTIDE REPEAT-CONTAINING PROTEIN"/>
    <property type="match status" value="1"/>
</dbReference>
<dbReference type="InterPro" id="IPR046960">
    <property type="entry name" value="PPR_At4g14850-like_plant"/>
</dbReference>
<dbReference type="InterPro" id="IPR011990">
    <property type="entry name" value="TPR-like_helical_dom_sf"/>
</dbReference>
<dbReference type="Pfam" id="PF14432">
    <property type="entry name" value="DYW_deaminase"/>
    <property type="match status" value="1"/>
</dbReference>
<evidence type="ECO:0000256" key="3">
    <source>
        <dbReference type="ARBA" id="ARBA00022737"/>
    </source>
</evidence>
<feature type="compositionally biased region" description="Polar residues" evidence="7">
    <location>
        <begin position="196"/>
        <end position="217"/>
    </location>
</feature>
<proteinExistence type="inferred from homology"/>
<keyword evidence="5" id="KW-0496">Mitochondrion</keyword>
<evidence type="ECO:0000256" key="7">
    <source>
        <dbReference type="SAM" id="MobiDB-lite"/>
    </source>
</evidence>
<dbReference type="Gene3D" id="1.25.40.10">
    <property type="entry name" value="Tetratricopeptide repeat domain"/>
    <property type="match status" value="1"/>
</dbReference>
<evidence type="ECO:0000313" key="9">
    <source>
        <dbReference type="EMBL" id="KAL3528513.1"/>
    </source>
</evidence>
<dbReference type="AlphaFoldDB" id="A0ABD3AFS3"/>
<feature type="region of interest" description="Disordered" evidence="7">
    <location>
        <begin position="86"/>
        <end position="255"/>
    </location>
</feature>
<evidence type="ECO:0000256" key="6">
    <source>
        <dbReference type="PROSITE-ProRule" id="PRU00708"/>
    </source>
</evidence>
<dbReference type="GO" id="GO:0005739">
    <property type="term" value="C:mitochondrion"/>
    <property type="evidence" value="ECO:0007669"/>
    <property type="project" value="UniProtKB-SubCell"/>
</dbReference>
<feature type="compositionally biased region" description="Polar residues" evidence="7">
    <location>
        <begin position="155"/>
        <end position="165"/>
    </location>
</feature>
<dbReference type="Proteomes" id="UP001630127">
    <property type="component" value="Unassembled WGS sequence"/>
</dbReference>
<keyword evidence="3" id="KW-0677">Repeat</keyword>
<feature type="compositionally biased region" description="Polar residues" evidence="7">
    <location>
        <begin position="175"/>
        <end position="185"/>
    </location>
</feature>
<dbReference type="NCBIfam" id="TIGR00756">
    <property type="entry name" value="PPR"/>
    <property type="match status" value="1"/>
</dbReference>
<comment type="subcellular location">
    <subcellularLocation>
        <location evidence="1">Mitochondrion</location>
    </subcellularLocation>
</comment>